<organism evidence="1 2">
    <name type="scientific">Desmophyllum pertusum</name>
    <dbReference type="NCBI Taxonomy" id="174260"/>
    <lineage>
        <taxon>Eukaryota</taxon>
        <taxon>Metazoa</taxon>
        <taxon>Cnidaria</taxon>
        <taxon>Anthozoa</taxon>
        <taxon>Hexacorallia</taxon>
        <taxon>Scleractinia</taxon>
        <taxon>Caryophylliina</taxon>
        <taxon>Caryophylliidae</taxon>
        <taxon>Desmophyllum</taxon>
    </lineage>
</organism>
<dbReference type="AlphaFoldDB" id="A0A9X0CEJ4"/>
<evidence type="ECO:0000313" key="1">
    <source>
        <dbReference type="EMBL" id="KAJ7333805.1"/>
    </source>
</evidence>
<gene>
    <name evidence="1" type="primary">MRPL44_1</name>
    <name evidence="1" type="ORF">OS493_015897</name>
</gene>
<keyword evidence="1" id="KW-0689">Ribosomal protein</keyword>
<name>A0A9X0CEJ4_9CNID</name>
<proteinExistence type="predicted"/>
<dbReference type="EMBL" id="MU827785">
    <property type="protein sequence ID" value="KAJ7333805.1"/>
    <property type="molecule type" value="Genomic_DNA"/>
</dbReference>
<dbReference type="GO" id="GO:0004525">
    <property type="term" value="F:ribonuclease III activity"/>
    <property type="evidence" value="ECO:0007669"/>
    <property type="project" value="InterPro"/>
</dbReference>
<dbReference type="OrthoDB" id="10619767at2759"/>
<accession>A0A9X0CEJ4</accession>
<dbReference type="GO" id="GO:0005840">
    <property type="term" value="C:ribosome"/>
    <property type="evidence" value="ECO:0007669"/>
    <property type="project" value="UniProtKB-KW"/>
</dbReference>
<keyword evidence="1" id="KW-0687">Ribonucleoprotein</keyword>
<dbReference type="InterPro" id="IPR036389">
    <property type="entry name" value="RNase_III_sf"/>
</dbReference>
<dbReference type="GO" id="GO:0006396">
    <property type="term" value="P:RNA processing"/>
    <property type="evidence" value="ECO:0007669"/>
    <property type="project" value="InterPro"/>
</dbReference>
<comment type="caution">
    <text evidence="1">The sequence shown here is derived from an EMBL/GenBank/DDBJ whole genome shotgun (WGS) entry which is preliminary data.</text>
</comment>
<reference evidence="1" key="1">
    <citation type="submission" date="2023-01" db="EMBL/GenBank/DDBJ databases">
        <title>Genome assembly of the deep-sea coral Lophelia pertusa.</title>
        <authorList>
            <person name="Herrera S."/>
            <person name="Cordes E."/>
        </authorList>
    </citation>
    <scope>NUCLEOTIDE SEQUENCE</scope>
    <source>
        <strain evidence="1">USNM1676648</strain>
        <tissue evidence="1">Polyp</tissue>
    </source>
</reference>
<keyword evidence="2" id="KW-1185">Reference proteome</keyword>
<dbReference type="Gene3D" id="1.10.1520.10">
    <property type="entry name" value="Ribonuclease III domain"/>
    <property type="match status" value="1"/>
</dbReference>
<evidence type="ECO:0000313" key="2">
    <source>
        <dbReference type="Proteomes" id="UP001163046"/>
    </source>
</evidence>
<sequence>MSRVTRTIFPLARTSLLGRFTNDLVNKFTCTPRINSTVCLLWQFMVSEIQEVGHHEDFTNVVEIYSKYSISGAIPGKIDQFFSEHFHWGIPWGIVEDTGNDTILTDSDIPDKDLLAPFTHESFLIANSKKLSRSYRCNEKLAFLGAQTMRKCVVEYLYQNFPELSGSRDLRQPKELMERQTVLALVGAVYTHESPDKADAFVKSHLIPELTKDWIIDLVKRQHPKFILQCVADMIRKKSHLHLNNPFIYSVSVVRGKESEVLAKAATEVRKVGMNMGCCGSQVMITYPPTNEEASESLVRKLQREPGIIDKYDKIIQEQLTEEIVERVVDEPNKRVFTSDINS</sequence>
<dbReference type="Proteomes" id="UP001163046">
    <property type="component" value="Unassembled WGS sequence"/>
</dbReference>
<protein>
    <submittedName>
        <fullName evidence="1">39S ribosomal protein L44, mitochondrial</fullName>
    </submittedName>
</protein>
<dbReference type="SUPFAM" id="SSF69065">
    <property type="entry name" value="RNase III domain-like"/>
    <property type="match status" value="1"/>
</dbReference>